<organism evidence="1 2">
    <name type="scientific">Allohahella marinimesophila</name>
    <dbReference type="NCBI Taxonomy" id="1054972"/>
    <lineage>
        <taxon>Bacteria</taxon>
        <taxon>Pseudomonadati</taxon>
        <taxon>Pseudomonadota</taxon>
        <taxon>Gammaproteobacteria</taxon>
        <taxon>Oceanospirillales</taxon>
        <taxon>Hahellaceae</taxon>
        <taxon>Allohahella</taxon>
    </lineage>
</organism>
<evidence type="ECO:0000313" key="1">
    <source>
        <dbReference type="EMBL" id="GAA3960676.1"/>
    </source>
</evidence>
<dbReference type="PANTHER" id="PTHR36109:SF2">
    <property type="entry name" value="MEMBRANE PROTEIN"/>
    <property type="match status" value="1"/>
</dbReference>
<protein>
    <recommendedName>
        <fullName evidence="3">DUF1269 domain-containing protein</fullName>
    </recommendedName>
</protein>
<sequence length="170" mass="16927">MSNKIYAVVATLDEAAPVVATLRDAGFSDEQIGVVCKNESVTESNLPDADITQTSQVGDAAKRGAAVGGATGLLAGLAAVAFPPAGIALGGAALAGITAAGAGVGTWSATMIGVSEQSPVLEEVDSAVEAGKVLIMAEADDEDDSALQRVLKQIESNHASTLQTSGFIEA</sequence>
<keyword evidence="2" id="KW-1185">Reference proteome</keyword>
<reference evidence="2" key="1">
    <citation type="journal article" date="2019" name="Int. J. Syst. Evol. Microbiol.">
        <title>The Global Catalogue of Microorganisms (GCM) 10K type strain sequencing project: providing services to taxonomists for standard genome sequencing and annotation.</title>
        <authorList>
            <consortium name="The Broad Institute Genomics Platform"/>
            <consortium name="The Broad Institute Genome Sequencing Center for Infectious Disease"/>
            <person name="Wu L."/>
            <person name="Ma J."/>
        </authorList>
    </citation>
    <scope>NUCLEOTIDE SEQUENCE [LARGE SCALE GENOMIC DNA]</scope>
    <source>
        <strain evidence="2">JCM 17555</strain>
    </source>
</reference>
<dbReference type="InterPro" id="IPR052948">
    <property type="entry name" value="Low_temp-induced_all0457"/>
</dbReference>
<evidence type="ECO:0000313" key="2">
    <source>
        <dbReference type="Proteomes" id="UP001501337"/>
    </source>
</evidence>
<evidence type="ECO:0008006" key="3">
    <source>
        <dbReference type="Google" id="ProtNLM"/>
    </source>
</evidence>
<dbReference type="PANTHER" id="PTHR36109">
    <property type="entry name" value="MEMBRANE PROTEIN-RELATED"/>
    <property type="match status" value="1"/>
</dbReference>
<comment type="caution">
    <text evidence="1">The sequence shown here is derived from an EMBL/GenBank/DDBJ whole genome shotgun (WGS) entry which is preliminary data.</text>
</comment>
<dbReference type="RefSeq" id="WP_344805574.1">
    <property type="nucleotide sequence ID" value="NZ_BAABBO010000009.1"/>
</dbReference>
<proteinExistence type="predicted"/>
<dbReference type="EMBL" id="BAABBO010000009">
    <property type="protein sequence ID" value="GAA3960676.1"/>
    <property type="molecule type" value="Genomic_DNA"/>
</dbReference>
<name>A0ABP7P7R6_9GAMM</name>
<gene>
    <name evidence="1" type="ORF">GCM10022278_18460</name>
</gene>
<dbReference type="Proteomes" id="UP001501337">
    <property type="component" value="Unassembled WGS sequence"/>
</dbReference>
<accession>A0ABP7P7R6</accession>